<protein>
    <recommendedName>
        <fullName evidence="3">Secreted protein</fullName>
    </recommendedName>
</protein>
<organism evidence="1 2">
    <name type="scientific">Dendrobium thyrsiflorum</name>
    <name type="common">Pinecone-like raceme dendrobium</name>
    <name type="synonym">Orchid</name>
    <dbReference type="NCBI Taxonomy" id="117978"/>
    <lineage>
        <taxon>Eukaryota</taxon>
        <taxon>Viridiplantae</taxon>
        <taxon>Streptophyta</taxon>
        <taxon>Embryophyta</taxon>
        <taxon>Tracheophyta</taxon>
        <taxon>Spermatophyta</taxon>
        <taxon>Magnoliopsida</taxon>
        <taxon>Liliopsida</taxon>
        <taxon>Asparagales</taxon>
        <taxon>Orchidaceae</taxon>
        <taxon>Epidendroideae</taxon>
        <taxon>Malaxideae</taxon>
        <taxon>Dendrobiinae</taxon>
        <taxon>Dendrobium</taxon>
    </lineage>
</organism>
<dbReference type="Proteomes" id="UP001552299">
    <property type="component" value="Unassembled WGS sequence"/>
</dbReference>
<proteinExistence type="predicted"/>
<reference evidence="1 2" key="1">
    <citation type="journal article" date="2024" name="Plant Biotechnol. J.">
        <title>Dendrobium thyrsiflorum genome and its molecular insights into genes involved in important horticultural traits.</title>
        <authorList>
            <person name="Chen B."/>
            <person name="Wang J.Y."/>
            <person name="Zheng P.J."/>
            <person name="Li K.L."/>
            <person name="Liang Y.M."/>
            <person name="Chen X.F."/>
            <person name="Zhang C."/>
            <person name="Zhao X."/>
            <person name="He X."/>
            <person name="Zhang G.Q."/>
            <person name="Liu Z.J."/>
            <person name="Xu Q."/>
        </authorList>
    </citation>
    <scope>NUCLEOTIDE SEQUENCE [LARGE SCALE GENOMIC DNA]</scope>
    <source>
        <strain evidence="1">GZMU011</strain>
    </source>
</reference>
<name>A0ABD0VBI4_DENTH</name>
<sequence length="86" mass="9992">MIHRLHKVNPSAVCFVLPSPRCFSFPLFFFRIPTLNGKRSHLWVWRWRISSVRDANPSCCLRSRRGNHLQAIAVMLALSPGHDSFF</sequence>
<evidence type="ECO:0000313" key="1">
    <source>
        <dbReference type="EMBL" id="KAL0922424.1"/>
    </source>
</evidence>
<evidence type="ECO:0000313" key="2">
    <source>
        <dbReference type="Proteomes" id="UP001552299"/>
    </source>
</evidence>
<dbReference type="AlphaFoldDB" id="A0ABD0VBI4"/>
<evidence type="ECO:0008006" key="3">
    <source>
        <dbReference type="Google" id="ProtNLM"/>
    </source>
</evidence>
<comment type="caution">
    <text evidence="1">The sequence shown here is derived from an EMBL/GenBank/DDBJ whole genome shotgun (WGS) entry which is preliminary data.</text>
</comment>
<keyword evidence="2" id="KW-1185">Reference proteome</keyword>
<accession>A0ABD0VBI4</accession>
<dbReference type="EMBL" id="JANQDX010000006">
    <property type="protein sequence ID" value="KAL0922424.1"/>
    <property type="molecule type" value="Genomic_DNA"/>
</dbReference>
<gene>
    <name evidence="1" type="ORF">M5K25_006410</name>
</gene>